<dbReference type="Gene3D" id="2.40.10.10">
    <property type="entry name" value="Trypsin-like serine proteases"/>
    <property type="match status" value="2"/>
</dbReference>
<keyword evidence="2" id="KW-0479">Metal-binding</keyword>
<dbReference type="STRING" id="1891675.B1H58_14810"/>
<dbReference type="Gene3D" id="3.40.570.10">
    <property type="entry name" value="Extracellular Endonuclease, subunit A"/>
    <property type="match status" value="1"/>
</dbReference>
<dbReference type="Proteomes" id="UP000192900">
    <property type="component" value="Chromosome"/>
</dbReference>
<gene>
    <name evidence="5" type="ORF">B1H58_14810</name>
</gene>
<protein>
    <recommendedName>
        <fullName evidence="7">Serine protease</fullName>
    </recommendedName>
</protein>
<dbReference type="Pfam" id="PF13365">
    <property type="entry name" value="Trypsin_2"/>
    <property type="match status" value="1"/>
</dbReference>
<dbReference type="GO" id="GO:0016787">
    <property type="term" value="F:hydrolase activity"/>
    <property type="evidence" value="ECO:0007669"/>
    <property type="project" value="InterPro"/>
</dbReference>
<organism evidence="5 6">
    <name type="scientific">Pantoea alhagi</name>
    <dbReference type="NCBI Taxonomy" id="1891675"/>
    <lineage>
        <taxon>Bacteria</taxon>
        <taxon>Pseudomonadati</taxon>
        <taxon>Pseudomonadota</taxon>
        <taxon>Gammaproteobacteria</taxon>
        <taxon>Enterobacterales</taxon>
        <taxon>Erwiniaceae</taxon>
        <taxon>Pantoea</taxon>
    </lineage>
</organism>
<dbReference type="InterPro" id="IPR040255">
    <property type="entry name" value="Non-specific_endonuclease"/>
</dbReference>
<dbReference type="GO" id="GO:0046872">
    <property type="term" value="F:metal ion binding"/>
    <property type="evidence" value="ECO:0007669"/>
    <property type="project" value="UniProtKB-KW"/>
</dbReference>
<evidence type="ECO:0000256" key="2">
    <source>
        <dbReference type="PIRSR" id="PIRSR640255-2"/>
    </source>
</evidence>
<evidence type="ECO:0000313" key="6">
    <source>
        <dbReference type="Proteomes" id="UP000192900"/>
    </source>
</evidence>
<dbReference type="SUPFAM" id="SSF54060">
    <property type="entry name" value="His-Me finger endonucleases"/>
    <property type="match status" value="1"/>
</dbReference>
<dbReference type="AlphaFoldDB" id="A0A1W6B820"/>
<dbReference type="SUPFAM" id="SSF50494">
    <property type="entry name" value="Trypsin-like serine proteases"/>
    <property type="match status" value="1"/>
</dbReference>
<accession>A0A1W6B820</accession>
<dbReference type="InterPro" id="IPR044925">
    <property type="entry name" value="His-Me_finger_sf"/>
</dbReference>
<dbReference type="GO" id="GO:0003676">
    <property type="term" value="F:nucleic acid binding"/>
    <property type="evidence" value="ECO:0007669"/>
    <property type="project" value="InterPro"/>
</dbReference>
<evidence type="ECO:0000256" key="1">
    <source>
        <dbReference type="PIRSR" id="PIRSR640255-1"/>
    </source>
</evidence>
<dbReference type="InterPro" id="IPR044929">
    <property type="entry name" value="DNA/RNA_non-sp_Endonuclease_sf"/>
</dbReference>
<dbReference type="Pfam" id="PF01223">
    <property type="entry name" value="Endonuclease_NS"/>
    <property type="match status" value="1"/>
</dbReference>
<dbReference type="PANTHER" id="PTHR13966:SF5">
    <property type="entry name" value="ENDONUCLEASE G, MITOCHONDRIAL"/>
    <property type="match status" value="1"/>
</dbReference>
<dbReference type="SMART" id="SM00477">
    <property type="entry name" value="NUC"/>
    <property type="match status" value="1"/>
</dbReference>
<dbReference type="PANTHER" id="PTHR13966">
    <property type="entry name" value="ENDONUCLEASE RELATED"/>
    <property type="match status" value="1"/>
</dbReference>
<name>A0A1W6B820_9GAMM</name>
<evidence type="ECO:0000259" key="4">
    <source>
        <dbReference type="SMART" id="SM00892"/>
    </source>
</evidence>
<sequence>MRQTENLVRQRLALTTVQRKQSVKAIAEGKIELAEPDSRRAQRYAFQRMLERTAIIGPEADFLPTGFLLQGAERARAVALVREDGVPKGTGFLTGAGLFVTCFHVLPDRQRAAGYSVEFGYRLNEQDNSAATAIYSLDADSFWLTSSEDELDCTLVALGEQRTGAADTALPGQIMLSDRPDKHRLGMAVNILQHPAGAAQQVALRDNYLLARGEEGSAAANVLHYTADTEEGSSGAPVFNDSWELVALHHGAAQDESGTLINEGIRVSALVDWLKAEAVKLEPLARQRLIAALRGERALTLTELARAAPDANYANRNGYQADFLTDHAVPLAQILTPRAAEIAPLRSGETGTGAILDYQNFSLALCAERRIAFLTATNIDGARYININRDSGQPSLLAEGDSWYEDSRIDSRYYLVQSFYREFSRWFDRGHLTRRSDPTWGTPQEAIRANKDTFHFTNCSPQHFRFNQSLQYWQGVERYILEYGVLQSKKQITVLTGPVLDDQWRQYGEAKVPLMYWKVVLRIGNEGEPQATALLVSQANLLDEPRRVIATAQQDKVPQVDEFRITVSGLESLTGLDFSAFRDWDSWQPSPGVRADPLPAALIMSWRDLL</sequence>
<feature type="active site" description="Proton acceptor" evidence="1">
    <location>
        <position position="431"/>
    </location>
</feature>
<evidence type="ECO:0000259" key="3">
    <source>
        <dbReference type="SMART" id="SM00477"/>
    </source>
</evidence>
<dbReference type="OrthoDB" id="9811262at2"/>
<dbReference type="InterPro" id="IPR043504">
    <property type="entry name" value="Peptidase_S1_PA_chymotrypsin"/>
</dbReference>
<dbReference type="SMART" id="SM00892">
    <property type="entry name" value="Endonuclease_NS"/>
    <property type="match status" value="1"/>
</dbReference>
<feature type="domain" description="DNA/RNA non-specific endonuclease/pyrophosphatase/phosphodiesterase" evidence="4">
    <location>
        <begin position="357"/>
        <end position="581"/>
    </location>
</feature>
<dbReference type="GO" id="GO:0004519">
    <property type="term" value="F:endonuclease activity"/>
    <property type="evidence" value="ECO:0007669"/>
    <property type="project" value="TreeGrafter"/>
</dbReference>
<evidence type="ECO:0000313" key="5">
    <source>
        <dbReference type="EMBL" id="ARJ43173.1"/>
    </source>
</evidence>
<reference evidence="5 6" key="1">
    <citation type="submission" date="2017-02" db="EMBL/GenBank/DDBJ databases">
        <title>Complete genome sequence of the drought resistance-promoting endophyte Pantoea alhagi LTYR-11Z.</title>
        <authorList>
            <person name="Zhang L."/>
        </authorList>
    </citation>
    <scope>NUCLEOTIDE SEQUENCE [LARGE SCALE GENOMIC DNA]</scope>
    <source>
        <strain evidence="5 6">LTYR-11Z</strain>
    </source>
</reference>
<proteinExistence type="predicted"/>
<dbReference type="InterPro" id="IPR009003">
    <property type="entry name" value="Peptidase_S1_PA"/>
</dbReference>
<evidence type="ECO:0008006" key="7">
    <source>
        <dbReference type="Google" id="ProtNLM"/>
    </source>
</evidence>
<keyword evidence="6" id="KW-1185">Reference proteome</keyword>
<feature type="binding site" evidence="2">
    <location>
        <position position="467"/>
    </location>
    <ligand>
        <name>Mg(2+)</name>
        <dbReference type="ChEBI" id="CHEBI:18420"/>
        <note>catalytic</note>
    </ligand>
</feature>
<dbReference type="InterPro" id="IPR020821">
    <property type="entry name" value="ENPP1-3/EXOG-like_nuc-like"/>
</dbReference>
<dbReference type="RefSeq" id="WP_085071229.1">
    <property type="nucleotide sequence ID" value="NZ_CP019706.1"/>
</dbReference>
<dbReference type="KEGG" id="palh:B1H58_14810"/>
<dbReference type="InterPro" id="IPR001604">
    <property type="entry name" value="Endo_G_ENPP1-like_dom"/>
</dbReference>
<feature type="domain" description="ENPP1-3/EXOG-like endonuclease/phosphodiesterase" evidence="3">
    <location>
        <begin position="358"/>
        <end position="585"/>
    </location>
</feature>
<dbReference type="EMBL" id="CP019706">
    <property type="protein sequence ID" value="ARJ43173.1"/>
    <property type="molecule type" value="Genomic_DNA"/>
</dbReference>